<dbReference type="Pfam" id="PF00970">
    <property type="entry name" value="FAD_binding_6"/>
    <property type="match status" value="1"/>
</dbReference>
<comment type="pathway">
    <text evidence="3">Protein modification; peptidyl-diphthamide biosynthesis.</text>
</comment>
<feature type="domain" description="FAD-binding FR-type" evidence="17">
    <location>
        <begin position="48"/>
        <end position="150"/>
    </location>
</feature>
<name>A0A2N1J800_9BASI</name>
<keyword evidence="5 14" id="KW-0285">Flavoprotein</keyword>
<dbReference type="InterPro" id="IPR017927">
    <property type="entry name" value="FAD-bd_FR_type"/>
</dbReference>
<dbReference type="EC" id="1.6.2.2" evidence="15"/>
<dbReference type="Pfam" id="PF00175">
    <property type="entry name" value="NAD_binding_1"/>
    <property type="match status" value="1"/>
</dbReference>
<accession>A0A2N1J800</accession>
<dbReference type="SUPFAM" id="SSF63380">
    <property type="entry name" value="Riboflavin synthase domain-like"/>
    <property type="match status" value="1"/>
</dbReference>
<dbReference type="RefSeq" id="XP_056064610.1">
    <property type="nucleotide sequence ID" value="XM_056208635.1"/>
</dbReference>
<keyword evidence="8 14" id="KW-0274">FAD</keyword>
<feature type="binding site" evidence="14">
    <location>
        <position position="167"/>
    </location>
    <ligand>
        <name>FAD</name>
        <dbReference type="ChEBI" id="CHEBI:57692"/>
    </ligand>
</feature>
<evidence type="ECO:0000256" key="9">
    <source>
        <dbReference type="ARBA" id="ARBA00022989"/>
    </source>
</evidence>
<dbReference type="GeneID" id="80903336"/>
<evidence type="ECO:0000256" key="1">
    <source>
        <dbReference type="ARBA" id="ARBA00001974"/>
    </source>
</evidence>
<keyword evidence="7" id="KW-1000">Mitochondrion outer membrane</keyword>
<comment type="similarity">
    <text evidence="4 15">Belongs to the flavoprotein pyridine nucleotide cytochrome reductase family.</text>
</comment>
<organism evidence="18 19">
    <name type="scientific">Malassezia vespertilionis</name>
    <dbReference type="NCBI Taxonomy" id="2020962"/>
    <lineage>
        <taxon>Eukaryota</taxon>
        <taxon>Fungi</taxon>
        <taxon>Dikarya</taxon>
        <taxon>Basidiomycota</taxon>
        <taxon>Ustilaginomycotina</taxon>
        <taxon>Malasseziomycetes</taxon>
        <taxon>Malasseziales</taxon>
        <taxon>Malasseziaceae</taxon>
        <taxon>Malassezia</taxon>
    </lineage>
</organism>
<sequence length="290" mass="32846">MHWLFHDYAQATNTKDRQVLFAALAGFVLSIALLYYATRPTAPRMNKDTWNKFTLIKKIPLSPTTSIYRFKLRKGDSLNIPIGQHISVRAMINGRNIMRSYTPVSTNDTKDYFDLLVKSYPKGNVSRVFGELKIGDKLEMKGPKGMFDYHPNMADSIGMIAGGSGLTPCLQVLEAALREPRDHTKFSLLYANVSEDEILLRDRLDALAELHPSRFKVRYFLDRPPTDWEHGVGFISKDEIAKHLPPPHERNRVVMCGPPPMVESMKGHLAGLMHPKPNPLSKADDPVFIF</sequence>
<dbReference type="PRINTS" id="PR00406">
    <property type="entry name" value="CYTB5RDTASE"/>
</dbReference>
<dbReference type="STRING" id="2020962.A0A2N1J800"/>
<comment type="cofactor">
    <cofactor evidence="1 14 15">
        <name>FAD</name>
        <dbReference type="ChEBI" id="CHEBI:57692"/>
    </cofactor>
</comment>
<keyword evidence="7" id="KW-0496">Mitochondrion</keyword>
<proteinExistence type="inferred from homology"/>
<dbReference type="GO" id="GO:0005741">
    <property type="term" value="C:mitochondrial outer membrane"/>
    <property type="evidence" value="ECO:0007669"/>
    <property type="project" value="UniProtKB-SubCell"/>
</dbReference>
<dbReference type="AlphaFoldDB" id="A0A2N1J800"/>
<reference evidence="18 19" key="1">
    <citation type="submission" date="2017-10" db="EMBL/GenBank/DDBJ databases">
        <title>A novel species of cold-tolerant Malassezia isolated from bats.</title>
        <authorList>
            <person name="Lorch J.M."/>
            <person name="Palmer J.M."/>
            <person name="Vanderwolf K.J."/>
            <person name="Schmidt K.Z."/>
            <person name="Verant M.L."/>
            <person name="Weller T.J."/>
            <person name="Blehert D.S."/>
        </authorList>
    </citation>
    <scope>NUCLEOTIDE SEQUENCE [LARGE SCALE GENOMIC DNA]</scope>
    <source>
        <strain evidence="18 19">NWHC:44797-103</strain>
    </source>
</reference>
<dbReference type="CDD" id="cd06183">
    <property type="entry name" value="cyt_b5_reduct_like"/>
    <property type="match status" value="1"/>
</dbReference>
<evidence type="ECO:0000256" key="8">
    <source>
        <dbReference type="ARBA" id="ARBA00022827"/>
    </source>
</evidence>
<dbReference type="Gene3D" id="2.40.30.10">
    <property type="entry name" value="Translation factors"/>
    <property type="match status" value="1"/>
</dbReference>
<dbReference type="InterPro" id="IPR001433">
    <property type="entry name" value="OxRdtase_FAD/NAD-bd"/>
</dbReference>
<evidence type="ECO:0000313" key="18">
    <source>
        <dbReference type="EMBL" id="PKI82684.1"/>
    </source>
</evidence>
<feature type="binding site" evidence="14">
    <location>
        <position position="116"/>
    </location>
    <ligand>
        <name>FAD</name>
        <dbReference type="ChEBI" id="CHEBI:57692"/>
    </ligand>
</feature>
<keyword evidence="19" id="KW-1185">Reference proteome</keyword>
<evidence type="ECO:0000259" key="17">
    <source>
        <dbReference type="PROSITE" id="PS51384"/>
    </source>
</evidence>
<evidence type="ECO:0000256" key="6">
    <source>
        <dbReference type="ARBA" id="ARBA00022692"/>
    </source>
</evidence>
<dbReference type="SUPFAM" id="SSF52343">
    <property type="entry name" value="Ferredoxin reductase-like, C-terminal NADP-linked domain"/>
    <property type="match status" value="1"/>
</dbReference>
<evidence type="ECO:0000256" key="10">
    <source>
        <dbReference type="ARBA" id="ARBA00023002"/>
    </source>
</evidence>
<dbReference type="PANTHER" id="PTHR19370">
    <property type="entry name" value="NADH-CYTOCHROME B5 REDUCTASE"/>
    <property type="match status" value="1"/>
</dbReference>
<dbReference type="Gene3D" id="3.40.50.80">
    <property type="entry name" value="Nucleotide-binding domain of ferredoxin-NADP reductase (FNR) module"/>
    <property type="match status" value="1"/>
</dbReference>
<feature type="binding site" evidence="14">
    <location>
        <position position="99"/>
    </location>
    <ligand>
        <name>FAD</name>
        <dbReference type="ChEBI" id="CHEBI:57692"/>
    </ligand>
</feature>
<dbReference type="PRINTS" id="PR00371">
    <property type="entry name" value="FPNCR"/>
</dbReference>
<evidence type="ECO:0000256" key="7">
    <source>
        <dbReference type="ARBA" id="ARBA00022787"/>
    </source>
</evidence>
<comment type="catalytic activity">
    <reaction evidence="13">
        <text>2 Fe(3+)-[Dph3] + NADH = 2 Fe(2+)-[Dph3] + NAD(+) + H(+)</text>
        <dbReference type="Rhea" id="RHEA:71231"/>
        <dbReference type="Rhea" id="RHEA-COMP:18002"/>
        <dbReference type="Rhea" id="RHEA-COMP:18003"/>
        <dbReference type="ChEBI" id="CHEBI:15378"/>
        <dbReference type="ChEBI" id="CHEBI:29033"/>
        <dbReference type="ChEBI" id="CHEBI:29034"/>
        <dbReference type="ChEBI" id="CHEBI:57540"/>
        <dbReference type="ChEBI" id="CHEBI:57945"/>
        <dbReference type="ChEBI" id="CHEBI:83228"/>
    </reaction>
    <physiologicalReaction direction="left-to-right" evidence="13">
        <dbReference type="Rhea" id="RHEA:71232"/>
    </physiologicalReaction>
</comment>
<dbReference type="PROSITE" id="PS51384">
    <property type="entry name" value="FAD_FR"/>
    <property type="match status" value="1"/>
</dbReference>
<feature type="binding site" evidence="14">
    <location>
        <position position="118"/>
    </location>
    <ligand>
        <name>FAD</name>
        <dbReference type="ChEBI" id="CHEBI:57692"/>
    </ligand>
</feature>
<feature type="binding site" evidence="14">
    <location>
        <position position="125"/>
    </location>
    <ligand>
        <name>FAD</name>
        <dbReference type="ChEBI" id="CHEBI:57692"/>
    </ligand>
</feature>
<dbReference type="FunFam" id="3.40.50.80:FF:000019">
    <property type="entry name" value="NADH-cytochrome b5 reductase"/>
    <property type="match status" value="1"/>
</dbReference>
<feature type="transmembrane region" description="Helical" evidence="16">
    <location>
        <begin position="20"/>
        <end position="37"/>
    </location>
</feature>
<gene>
    <name evidence="18" type="primary">CBR1</name>
    <name evidence="18" type="ORF">MVES_003382</name>
</gene>
<evidence type="ECO:0000256" key="16">
    <source>
        <dbReference type="SAM" id="Phobius"/>
    </source>
</evidence>
<evidence type="ECO:0000256" key="11">
    <source>
        <dbReference type="ARBA" id="ARBA00023027"/>
    </source>
</evidence>
<evidence type="ECO:0000313" key="19">
    <source>
        <dbReference type="Proteomes" id="UP000232875"/>
    </source>
</evidence>
<dbReference type="PANTHER" id="PTHR19370:SF184">
    <property type="entry name" value="NADH-CYTOCHROME B5 REDUCTASE-LIKE"/>
    <property type="match status" value="1"/>
</dbReference>
<comment type="subcellular location">
    <subcellularLocation>
        <location evidence="2">Mitochondrion outer membrane</location>
    </subcellularLocation>
</comment>
<keyword evidence="10 15" id="KW-0560">Oxidoreductase</keyword>
<dbReference type="Proteomes" id="UP000232875">
    <property type="component" value="Unassembled WGS sequence"/>
</dbReference>
<evidence type="ECO:0000256" key="15">
    <source>
        <dbReference type="RuleBase" id="RU361226"/>
    </source>
</evidence>
<dbReference type="InterPro" id="IPR001834">
    <property type="entry name" value="CBR-like"/>
</dbReference>
<evidence type="ECO:0000256" key="3">
    <source>
        <dbReference type="ARBA" id="ARBA00005156"/>
    </source>
</evidence>
<evidence type="ECO:0000256" key="13">
    <source>
        <dbReference type="ARBA" id="ARBA00049138"/>
    </source>
</evidence>
<dbReference type="InterPro" id="IPR039261">
    <property type="entry name" value="FNR_nucleotide-bd"/>
</dbReference>
<protein>
    <recommendedName>
        <fullName evidence="15">NADH-cytochrome b5 reductase</fullName>
        <ecNumber evidence="15">1.6.2.2</ecNumber>
    </recommendedName>
</protein>
<evidence type="ECO:0000256" key="14">
    <source>
        <dbReference type="PIRSR" id="PIRSR601834-1"/>
    </source>
</evidence>
<dbReference type="InterPro" id="IPR008333">
    <property type="entry name" value="Cbr1-like_FAD-bd_dom"/>
</dbReference>
<keyword evidence="6 16" id="KW-0812">Transmembrane</keyword>
<evidence type="ECO:0000256" key="4">
    <source>
        <dbReference type="ARBA" id="ARBA00006105"/>
    </source>
</evidence>
<dbReference type="GO" id="GO:0090524">
    <property type="term" value="F:cytochrome-b5 reductase activity, acting on NADH"/>
    <property type="evidence" value="ECO:0007669"/>
    <property type="project" value="UniProtKB-EC"/>
</dbReference>
<feature type="binding site" evidence="14">
    <location>
        <position position="101"/>
    </location>
    <ligand>
        <name>FAD</name>
        <dbReference type="ChEBI" id="CHEBI:57692"/>
    </ligand>
</feature>
<evidence type="ECO:0000256" key="2">
    <source>
        <dbReference type="ARBA" id="ARBA00004294"/>
    </source>
</evidence>
<feature type="binding site" evidence="14">
    <location>
        <position position="126"/>
    </location>
    <ligand>
        <name>FAD</name>
        <dbReference type="ChEBI" id="CHEBI:57692"/>
    </ligand>
</feature>
<evidence type="ECO:0000256" key="5">
    <source>
        <dbReference type="ARBA" id="ARBA00022630"/>
    </source>
</evidence>
<dbReference type="EMBL" id="KZ454994">
    <property type="protein sequence ID" value="PKI82684.1"/>
    <property type="molecule type" value="Genomic_DNA"/>
</dbReference>
<dbReference type="OrthoDB" id="432685at2759"/>
<evidence type="ECO:0000256" key="12">
    <source>
        <dbReference type="ARBA" id="ARBA00023136"/>
    </source>
</evidence>
<keyword evidence="11 15" id="KW-0520">NAD</keyword>
<keyword evidence="12 16" id="KW-0472">Membrane</keyword>
<dbReference type="InterPro" id="IPR001709">
    <property type="entry name" value="Flavoprot_Pyr_Nucl_cyt_Rdtase"/>
</dbReference>
<keyword evidence="9 16" id="KW-1133">Transmembrane helix</keyword>
<comment type="catalytic activity">
    <reaction evidence="15">
        <text>2 Fe(III)-[cytochrome b5] + NADH = 2 Fe(II)-[cytochrome b5] + NAD(+) + H(+)</text>
        <dbReference type="Rhea" id="RHEA:46680"/>
        <dbReference type="Rhea" id="RHEA-COMP:10438"/>
        <dbReference type="Rhea" id="RHEA-COMP:10439"/>
        <dbReference type="ChEBI" id="CHEBI:15378"/>
        <dbReference type="ChEBI" id="CHEBI:29033"/>
        <dbReference type="ChEBI" id="CHEBI:29034"/>
        <dbReference type="ChEBI" id="CHEBI:57540"/>
        <dbReference type="ChEBI" id="CHEBI:57945"/>
        <dbReference type="EC" id="1.6.2.2"/>
    </reaction>
</comment>
<dbReference type="InterPro" id="IPR017938">
    <property type="entry name" value="Riboflavin_synthase-like_b-brl"/>
</dbReference>